<dbReference type="EMBL" id="JAWQEG010000008">
    <property type="protein sequence ID" value="KAK3896181.1"/>
    <property type="molecule type" value="Genomic_DNA"/>
</dbReference>
<evidence type="ECO:0000256" key="1">
    <source>
        <dbReference type="SAM" id="MobiDB-lite"/>
    </source>
</evidence>
<evidence type="ECO:0000313" key="2">
    <source>
        <dbReference type="EMBL" id="KAK3896181.1"/>
    </source>
</evidence>
<name>A0AAE1L4N4_PETCI</name>
<evidence type="ECO:0000313" key="3">
    <source>
        <dbReference type="Proteomes" id="UP001286313"/>
    </source>
</evidence>
<protein>
    <submittedName>
        <fullName evidence="2">Uncharacterized protein</fullName>
    </submittedName>
</protein>
<gene>
    <name evidence="2" type="ORF">Pcinc_000103</name>
</gene>
<dbReference type="Proteomes" id="UP001286313">
    <property type="component" value="Unassembled WGS sequence"/>
</dbReference>
<comment type="caution">
    <text evidence="2">The sequence shown here is derived from an EMBL/GenBank/DDBJ whole genome shotgun (WGS) entry which is preliminary data.</text>
</comment>
<keyword evidence="3" id="KW-1185">Reference proteome</keyword>
<organism evidence="2 3">
    <name type="scientific">Petrolisthes cinctipes</name>
    <name type="common">Flat porcelain crab</name>
    <dbReference type="NCBI Taxonomy" id="88211"/>
    <lineage>
        <taxon>Eukaryota</taxon>
        <taxon>Metazoa</taxon>
        <taxon>Ecdysozoa</taxon>
        <taxon>Arthropoda</taxon>
        <taxon>Crustacea</taxon>
        <taxon>Multicrustacea</taxon>
        <taxon>Malacostraca</taxon>
        <taxon>Eumalacostraca</taxon>
        <taxon>Eucarida</taxon>
        <taxon>Decapoda</taxon>
        <taxon>Pleocyemata</taxon>
        <taxon>Anomura</taxon>
        <taxon>Galatheoidea</taxon>
        <taxon>Porcellanidae</taxon>
        <taxon>Petrolisthes</taxon>
    </lineage>
</organism>
<accession>A0AAE1L4N4</accession>
<dbReference type="AlphaFoldDB" id="A0AAE1L4N4"/>
<proteinExistence type="predicted"/>
<reference evidence="2" key="1">
    <citation type="submission" date="2023-10" db="EMBL/GenBank/DDBJ databases">
        <title>Genome assemblies of two species of porcelain crab, Petrolisthes cinctipes and Petrolisthes manimaculis (Anomura: Porcellanidae).</title>
        <authorList>
            <person name="Angst P."/>
        </authorList>
    </citation>
    <scope>NUCLEOTIDE SEQUENCE</scope>
    <source>
        <strain evidence="2">PB745_01</strain>
        <tissue evidence="2">Gill</tissue>
    </source>
</reference>
<feature type="region of interest" description="Disordered" evidence="1">
    <location>
        <begin position="17"/>
        <end position="36"/>
    </location>
</feature>
<sequence length="79" mass="8614">MLETGVVQGIDIARTTESLTNSLGGGSTPRGDLEPELKGCRRSWKSLDNNQSPVYKQTLKGVKLKCKGDDRKIGNKKLP</sequence>